<accession>A0A1Q9JJ77</accession>
<feature type="transmembrane region" description="Helical" evidence="1">
    <location>
        <begin position="21"/>
        <end position="43"/>
    </location>
</feature>
<keyword evidence="4" id="KW-1185">Reference proteome</keyword>
<feature type="transmembrane region" description="Helical" evidence="1">
    <location>
        <begin position="380"/>
        <end position="398"/>
    </location>
</feature>
<keyword evidence="1" id="KW-0812">Transmembrane</keyword>
<keyword evidence="1" id="KW-0472">Membrane</keyword>
<dbReference type="GO" id="GO:0042802">
    <property type="term" value="F:identical protein binding"/>
    <property type="evidence" value="ECO:0007669"/>
    <property type="project" value="TreeGrafter"/>
</dbReference>
<feature type="transmembrane region" description="Helical" evidence="1">
    <location>
        <begin position="192"/>
        <end position="211"/>
    </location>
</feature>
<dbReference type="InterPro" id="IPR032834">
    <property type="entry name" value="NatK-like_C"/>
</dbReference>
<name>A0A1Q9JJ77_9FIRM</name>
<evidence type="ECO:0000256" key="1">
    <source>
        <dbReference type="SAM" id="Phobius"/>
    </source>
</evidence>
<dbReference type="RefSeq" id="WP_075713727.1">
    <property type="nucleotide sequence ID" value="NZ_MJIE01000001.1"/>
</dbReference>
<feature type="transmembrane region" description="Helical" evidence="1">
    <location>
        <begin position="317"/>
        <end position="334"/>
    </location>
</feature>
<proteinExistence type="predicted"/>
<feature type="transmembrane region" description="Helical" evidence="1">
    <location>
        <begin position="346"/>
        <end position="368"/>
    </location>
</feature>
<dbReference type="PANTHER" id="PTHR40448">
    <property type="entry name" value="TWO-COMPONENT SENSOR HISTIDINE KINASE"/>
    <property type="match status" value="1"/>
</dbReference>
<dbReference type="InterPro" id="IPR036890">
    <property type="entry name" value="HATPase_C_sf"/>
</dbReference>
<dbReference type="PANTHER" id="PTHR40448:SF1">
    <property type="entry name" value="TWO-COMPONENT SENSOR HISTIDINE KINASE"/>
    <property type="match status" value="1"/>
</dbReference>
<feature type="transmembrane region" description="Helical" evidence="1">
    <location>
        <begin position="223"/>
        <end position="240"/>
    </location>
</feature>
<feature type="transmembrane region" description="Helical" evidence="1">
    <location>
        <begin position="252"/>
        <end position="273"/>
    </location>
</feature>
<dbReference type="AlphaFoldDB" id="A0A1Q9JJ77"/>
<organism evidence="3 4">
    <name type="scientific">Hornefia porci</name>
    <dbReference type="NCBI Taxonomy" id="2652292"/>
    <lineage>
        <taxon>Bacteria</taxon>
        <taxon>Bacillati</taxon>
        <taxon>Bacillota</taxon>
        <taxon>Clostridia</taxon>
        <taxon>Peptostreptococcales</taxon>
        <taxon>Anaerovoracaceae</taxon>
        <taxon>Hornefia</taxon>
    </lineage>
</organism>
<reference evidence="3 4" key="1">
    <citation type="journal article" date="2016" name="Appl. Environ. Microbiol.">
        <title>Function and Phylogeny of Bacterial Butyryl Coenzyme A:Acetate Transferases and Their Diversity in the Proximal Colon of Swine.</title>
        <authorList>
            <person name="Trachsel J."/>
            <person name="Bayles D.O."/>
            <person name="Looft T."/>
            <person name="Levine U.Y."/>
            <person name="Allen H.K."/>
        </authorList>
    </citation>
    <scope>NUCLEOTIDE SEQUENCE [LARGE SCALE GENOMIC DNA]</scope>
    <source>
        <strain evidence="3 4">68-3-10</strain>
    </source>
</reference>
<comment type="caution">
    <text evidence="3">The sequence shown here is derived from an EMBL/GenBank/DDBJ whole genome shotgun (WGS) entry which is preliminary data.</text>
</comment>
<evidence type="ECO:0000313" key="4">
    <source>
        <dbReference type="Proteomes" id="UP000187404"/>
    </source>
</evidence>
<dbReference type="Pfam" id="PF14501">
    <property type="entry name" value="HATPase_c_5"/>
    <property type="match status" value="1"/>
</dbReference>
<keyword evidence="1" id="KW-1133">Transmembrane helix</keyword>
<feature type="domain" description="Sensor histidine kinase NatK-like C-terminal" evidence="2">
    <location>
        <begin position="521"/>
        <end position="619"/>
    </location>
</feature>
<feature type="transmembrane region" description="Helical" evidence="1">
    <location>
        <begin position="285"/>
        <end position="305"/>
    </location>
</feature>
<dbReference type="OrthoDB" id="9156435at2"/>
<dbReference type="EMBL" id="MJIE01000001">
    <property type="protein sequence ID" value="OLR56269.1"/>
    <property type="molecule type" value="Genomic_DNA"/>
</dbReference>
<dbReference type="STRING" id="1261640.BHK98_09445"/>
<dbReference type="SUPFAM" id="SSF55874">
    <property type="entry name" value="ATPase domain of HSP90 chaperone/DNA topoisomerase II/histidine kinase"/>
    <property type="match status" value="1"/>
</dbReference>
<gene>
    <name evidence="3" type="ORF">BHK98_09445</name>
</gene>
<evidence type="ECO:0000259" key="2">
    <source>
        <dbReference type="Pfam" id="PF14501"/>
    </source>
</evidence>
<evidence type="ECO:0000313" key="3">
    <source>
        <dbReference type="EMBL" id="OLR56269.1"/>
    </source>
</evidence>
<protein>
    <recommendedName>
        <fullName evidence="2">Sensor histidine kinase NatK-like C-terminal domain-containing protein</fullName>
    </recommendedName>
</protein>
<dbReference type="Proteomes" id="UP000187404">
    <property type="component" value="Unassembled WGS sequence"/>
</dbReference>
<sequence length="624" mass="70665">MKITSSAKQEKIRLNRNNIRTVSAALRAVLLFLILLSIILTLAPQRDFESYPKKEAAVISRVTITVNGKTKDMQLPCTIRTKKARTQVTVTFQVPKRAEARDMLYVKTVYCPLTVSLNGRTLAQLGDLSYYPSFMRDPATEVRFVALPSDAGERTITLTYLSPEGRDYIALHAPIIGKVGPVTSVLRQDRQFPFALALLQIFIGVSVMLVTASALRRESDIRAVFWLGLFSLCAGIWELGENNLTLLLFDKPALLYILDFMGLECLLIPFIRFLRCILDLTRARLIVPLDCLAAAAPIVSLTLQLTGTVPLYQSIKFFHILIPTGFLYILFHSLREYCRKRDSNSLHIVFSLLILFTSATLEALNYYLRLLWQNALLFEAGMTIFILYSGFLSVRYFYMTSRQRKKMETDMRMMTIEAREQKKHSLLIMENERKTRALRHDMRQSLIAIKSLAEQNNTAKLIRYIDSLVDHIPSTVRTYCDNPMINAIVSYYASACEQQGIEFEAHLAIAADDTAMQIQDVDLCAVFGNLLENALEACERMETGRRFVTLNSICHLNTLTIVMDNSYDGKAERSGELFRSGKRDNGEVGIGLSSIRGIARMYSGDARFDADGTVFRSSVYMHLQ</sequence>
<dbReference type="Gene3D" id="3.30.565.10">
    <property type="entry name" value="Histidine kinase-like ATPase, C-terminal domain"/>
    <property type="match status" value="1"/>
</dbReference>
<dbReference type="CDD" id="cd16935">
    <property type="entry name" value="HATPase_AgrC-ComD-like"/>
    <property type="match status" value="1"/>
</dbReference>